<proteinExistence type="predicted"/>
<keyword evidence="3" id="KW-1185">Reference proteome</keyword>
<feature type="domain" description="Amidase" evidence="1">
    <location>
        <begin position="10"/>
        <end position="301"/>
    </location>
</feature>
<gene>
    <name evidence="2" type="ORF">OEA41_005449</name>
</gene>
<dbReference type="PANTHER" id="PTHR42678">
    <property type="entry name" value="AMIDASE"/>
    <property type="match status" value="1"/>
</dbReference>
<protein>
    <recommendedName>
        <fullName evidence="1">Amidase domain-containing protein</fullName>
    </recommendedName>
</protein>
<dbReference type="EMBL" id="JASNWA010000010">
    <property type="protein sequence ID" value="KAK3169001.1"/>
    <property type="molecule type" value="Genomic_DNA"/>
</dbReference>
<evidence type="ECO:0000313" key="3">
    <source>
        <dbReference type="Proteomes" id="UP001276659"/>
    </source>
</evidence>
<evidence type="ECO:0000259" key="1">
    <source>
        <dbReference type="Pfam" id="PF01425"/>
    </source>
</evidence>
<name>A0AAE0DGP8_9LECA</name>
<dbReference type="Gene3D" id="3.90.1300.10">
    <property type="entry name" value="Amidase signature (AS) domain"/>
    <property type="match status" value="1"/>
</dbReference>
<reference evidence="2" key="1">
    <citation type="submission" date="2022-11" db="EMBL/GenBank/DDBJ databases">
        <title>Chromosomal genome sequence assembly and mating type (MAT) locus characterization of the leprose asexual lichenized fungus Lepraria neglecta (Nyl.) Erichsen.</title>
        <authorList>
            <person name="Allen J.L."/>
            <person name="Pfeffer B."/>
        </authorList>
    </citation>
    <scope>NUCLEOTIDE SEQUENCE</scope>
    <source>
        <strain evidence="2">Allen 5258</strain>
    </source>
</reference>
<dbReference type="Proteomes" id="UP001276659">
    <property type="component" value="Unassembled WGS sequence"/>
</dbReference>
<sequence>MALHLILAGVVINPAERNALVGIKPTVGLTSRAGVIPESTHQDTLGTLARTVRDAVYALDAIYGIDPLDNSTLVQEGKAPAGSYTQFLTSKDALKDATFGLPWQSFWALAPPEQQASLLAIVSEIEAAGATIINGTELRDYETIVDFYNNIKAYLAELENTDIRSLEDIVQYNNDNVGTEGGMPNIQPAFASGQDDFLASLATQGKETSNGSYGMGIMDDTYYQALNFCQTSTRENGIDYALNHNGKQLSALLVPPDVGQTYQIAAQAGYPVITLPAGVNGTTSMPFGLALMGTAWSEAELVKWASAIEDLGFQSQGRWGRTKPLWGGYRERNIPVLNL</sequence>
<comment type="caution">
    <text evidence="2">The sequence shown here is derived from an EMBL/GenBank/DDBJ whole genome shotgun (WGS) entry which is preliminary data.</text>
</comment>
<evidence type="ECO:0000313" key="2">
    <source>
        <dbReference type="EMBL" id="KAK3169001.1"/>
    </source>
</evidence>
<dbReference type="PANTHER" id="PTHR42678:SF37">
    <property type="entry name" value="AMIDASE C869.01-RELATED"/>
    <property type="match status" value="1"/>
</dbReference>
<organism evidence="2 3">
    <name type="scientific">Lepraria neglecta</name>
    <dbReference type="NCBI Taxonomy" id="209136"/>
    <lineage>
        <taxon>Eukaryota</taxon>
        <taxon>Fungi</taxon>
        <taxon>Dikarya</taxon>
        <taxon>Ascomycota</taxon>
        <taxon>Pezizomycotina</taxon>
        <taxon>Lecanoromycetes</taxon>
        <taxon>OSLEUM clade</taxon>
        <taxon>Lecanoromycetidae</taxon>
        <taxon>Lecanorales</taxon>
        <taxon>Lecanorineae</taxon>
        <taxon>Stereocaulaceae</taxon>
        <taxon>Lepraria</taxon>
    </lineage>
</organism>
<dbReference type="Pfam" id="PF01425">
    <property type="entry name" value="Amidase"/>
    <property type="match status" value="1"/>
</dbReference>
<dbReference type="SUPFAM" id="SSF75304">
    <property type="entry name" value="Amidase signature (AS) enzymes"/>
    <property type="match status" value="1"/>
</dbReference>
<dbReference type="InterPro" id="IPR023631">
    <property type="entry name" value="Amidase_dom"/>
</dbReference>
<accession>A0AAE0DGP8</accession>
<dbReference type="AlphaFoldDB" id="A0AAE0DGP8"/>
<dbReference type="InterPro" id="IPR036928">
    <property type="entry name" value="AS_sf"/>
</dbReference>